<dbReference type="SUPFAM" id="SSF52172">
    <property type="entry name" value="CheY-like"/>
    <property type="match status" value="1"/>
</dbReference>
<dbReference type="InterPro" id="IPR020449">
    <property type="entry name" value="Tscrpt_reg_AraC-type_HTH"/>
</dbReference>
<gene>
    <name evidence="7" type="ORF">SD70_08590</name>
</gene>
<evidence type="ECO:0000313" key="8">
    <source>
        <dbReference type="Proteomes" id="UP000031967"/>
    </source>
</evidence>
<dbReference type="Gene3D" id="1.10.10.60">
    <property type="entry name" value="Homeodomain-like"/>
    <property type="match status" value="2"/>
</dbReference>
<dbReference type="PROSITE" id="PS00041">
    <property type="entry name" value="HTH_ARAC_FAMILY_1"/>
    <property type="match status" value="1"/>
</dbReference>
<organism evidence="7 8">
    <name type="scientific">Gordoniibacillus kamchatkensis</name>
    <dbReference type="NCBI Taxonomy" id="1590651"/>
    <lineage>
        <taxon>Bacteria</taxon>
        <taxon>Bacillati</taxon>
        <taxon>Bacillota</taxon>
        <taxon>Bacilli</taxon>
        <taxon>Bacillales</taxon>
        <taxon>Paenibacillaceae</taxon>
        <taxon>Gordoniibacillus</taxon>
    </lineage>
</organism>
<name>A0ABR5AJU7_9BACL</name>
<dbReference type="Proteomes" id="UP000031967">
    <property type="component" value="Unassembled WGS sequence"/>
</dbReference>
<keyword evidence="3" id="KW-0804">Transcription</keyword>
<evidence type="ECO:0008006" key="9">
    <source>
        <dbReference type="Google" id="ProtNLM"/>
    </source>
</evidence>
<dbReference type="Gene3D" id="3.40.50.2300">
    <property type="match status" value="1"/>
</dbReference>
<dbReference type="InterPro" id="IPR018062">
    <property type="entry name" value="HTH_AraC-typ_CS"/>
</dbReference>
<dbReference type="SUPFAM" id="SSF46689">
    <property type="entry name" value="Homeodomain-like"/>
    <property type="match status" value="2"/>
</dbReference>
<feature type="domain" description="Response regulatory" evidence="6">
    <location>
        <begin position="2"/>
        <end position="119"/>
    </location>
</feature>
<keyword evidence="2" id="KW-0238">DNA-binding</keyword>
<dbReference type="InterPro" id="IPR009057">
    <property type="entry name" value="Homeodomain-like_sf"/>
</dbReference>
<evidence type="ECO:0000259" key="6">
    <source>
        <dbReference type="PROSITE" id="PS50110"/>
    </source>
</evidence>
<comment type="caution">
    <text evidence="7">The sequence shown here is derived from an EMBL/GenBank/DDBJ whole genome shotgun (WGS) entry which is preliminary data.</text>
</comment>
<protein>
    <recommendedName>
        <fullName evidence="9">DNA-binding response regulator</fullName>
    </recommendedName>
</protein>
<feature type="domain" description="HTH araC/xylS-type" evidence="5">
    <location>
        <begin position="419"/>
        <end position="517"/>
    </location>
</feature>
<dbReference type="PANTHER" id="PTHR43280">
    <property type="entry name" value="ARAC-FAMILY TRANSCRIPTIONAL REGULATOR"/>
    <property type="match status" value="1"/>
</dbReference>
<evidence type="ECO:0000313" key="7">
    <source>
        <dbReference type="EMBL" id="KIL41289.1"/>
    </source>
</evidence>
<dbReference type="Pfam" id="PF12833">
    <property type="entry name" value="HTH_18"/>
    <property type="match status" value="1"/>
</dbReference>
<dbReference type="SMART" id="SM00342">
    <property type="entry name" value="HTH_ARAC"/>
    <property type="match status" value="1"/>
</dbReference>
<dbReference type="Pfam" id="PF00072">
    <property type="entry name" value="Response_reg"/>
    <property type="match status" value="1"/>
</dbReference>
<evidence type="ECO:0000256" key="3">
    <source>
        <dbReference type="ARBA" id="ARBA00023163"/>
    </source>
</evidence>
<evidence type="ECO:0000259" key="5">
    <source>
        <dbReference type="PROSITE" id="PS01124"/>
    </source>
</evidence>
<evidence type="ECO:0000256" key="4">
    <source>
        <dbReference type="PROSITE-ProRule" id="PRU00169"/>
    </source>
</evidence>
<dbReference type="PROSITE" id="PS01124">
    <property type="entry name" value="HTH_ARAC_FAMILY_2"/>
    <property type="match status" value="1"/>
</dbReference>
<evidence type="ECO:0000256" key="1">
    <source>
        <dbReference type="ARBA" id="ARBA00023015"/>
    </source>
</evidence>
<dbReference type="EMBL" id="JXAK01000011">
    <property type="protein sequence ID" value="KIL41289.1"/>
    <property type="molecule type" value="Genomic_DNA"/>
</dbReference>
<keyword evidence="1" id="KW-0805">Transcription regulation</keyword>
<sequence>MKVLIADDEEHVREGIELAVDWAEFGPLELLFAEDGQQAIELIRAHKPAVLFCDMNMPGMDGMTLLNIIREEGWNTQIIVVSGYDDFVYTRATIKANAVDYILKPFRKQDLEQALERAISAWRKLENSQLHSWETENRLKRADAILYEQKLAMYFKGEAPFHDGIRTALGKVGLAGSGIRAAMLLLRNRTELVERRFYGDAELFFFAANNIAQEILREYGAYYLCRLDDYQWLLLTVEGGRADSADRHKRYTGKVVSAWESTVGFRTLTGICEFAADADKLPASIGAARAALLKCELLSPAETSRPVKELPSLADQSLLMRTALKNADKRYAAEIVRSFAEALRQRGSLQLKDLQACTIEANLLLNQMRRVHSNENDSADLFIPLWISDLKEWENMLVGQLWSLIEEGGGDGFEGRGIQAVKDYIHRHFQEDISLSALSERFHFSPQYIAKKFKELYGTTVVTFLTEVRMEKARSLLRHTDIPVAELAQQLGYADENYFGKVFKKHTGLSPLQFRKQPRDS</sequence>
<accession>A0ABR5AJU7</accession>
<dbReference type="CDD" id="cd17536">
    <property type="entry name" value="REC_YesN-like"/>
    <property type="match status" value="1"/>
</dbReference>
<keyword evidence="4" id="KW-0597">Phosphoprotein</keyword>
<keyword evidence="8" id="KW-1185">Reference proteome</keyword>
<dbReference type="InterPro" id="IPR011006">
    <property type="entry name" value="CheY-like_superfamily"/>
</dbReference>
<dbReference type="PRINTS" id="PR00032">
    <property type="entry name" value="HTHARAC"/>
</dbReference>
<proteinExistence type="predicted"/>
<dbReference type="PROSITE" id="PS50110">
    <property type="entry name" value="RESPONSE_REGULATORY"/>
    <property type="match status" value="1"/>
</dbReference>
<dbReference type="InterPro" id="IPR001789">
    <property type="entry name" value="Sig_transdc_resp-reg_receiver"/>
</dbReference>
<feature type="modified residue" description="4-aspartylphosphate" evidence="4">
    <location>
        <position position="54"/>
    </location>
</feature>
<reference evidence="7 8" key="1">
    <citation type="submission" date="2014-12" db="EMBL/GenBank/DDBJ databases">
        <title>Draft genome sequence of Paenibacillus kamchatkensis strain B-2647.</title>
        <authorList>
            <person name="Karlyshev A.V."/>
            <person name="Kudryashova E.B."/>
        </authorList>
    </citation>
    <scope>NUCLEOTIDE SEQUENCE [LARGE SCALE GENOMIC DNA]</scope>
    <source>
        <strain evidence="7 8">VKM B-2647</strain>
    </source>
</reference>
<dbReference type="PANTHER" id="PTHR43280:SF2">
    <property type="entry name" value="HTH-TYPE TRANSCRIPTIONAL REGULATOR EXSA"/>
    <property type="match status" value="1"/>
</dbReference>
<evidence type="ECO:0000256" key="2">
    <source>
        <dbReference type="ARBA" id="ARBA00023125"/>
    </source>
</evidence>
<dbReference type="SMART" id="SM00448">
    <property type="entry name" value="REC"/>
    <property type="match status" value="1"/>
</dbReference>
<dbReference type="InterPro" id="IPR018060">
    <property type="entry name" value="HTH_AraC"/>
</dbReference>